<proteinExistence type="predicted"/>
<evidence type="ECO:0000256" key="2">
    <source>
        <dbReference type="SAM" id="Phobius"/>
    </source>
</evidence>
<protein>
    <submittedName>
        <fullName evidence="4">DUF6545 domain-containing protein</fullName>
    </submittedName>
</protein>
<evidence type="ECO:0000313" key="5">
    <source>
        <dbReference type="Proteomes" id="UP001458415"/>
    </source>
</evidence>
<dbReference type="Proteomes" id="UP001458415">
    <property type="component" value="Unassembled WGS sequence"/>
</dbReference>
<feature type="non-terminal residue" evidence="4">
    <location>
        <position position="1"/>
    </location>
</feature>
<gene>
    <name evidence="4" type="ORF">ABT317_47100</name>
</gene>
<evidence type="ECO:0000256" key="1">
    <source>
        <dbReference type="SAM" id="MobiDB-lite"/>
    </source>
</evidence>
<evidence type="ECO:0000313" key="4">
    <source>
        <dbReference type="EMBL" id="MER6984324.1"/>
    </source>
</evidence>
<feature type="region of interest" description="Disordered" evidence="1">
    <location>
        <begin position="132"/>
        <end position="154"/>
    </location>
</feature>
<keyword evidence="2" id="KW-0812">Transmembrane</keyword>
<feature type="transmembrane region" description="Helical" evidence="2">
    <location>
        <begin position="12"/>
        <end position="30"/>
    </location>
</feature>
<dbReference type="EMBL" id="JBEPCU010001762">
    <property type="protein sequence ID" value="MER6984324.1"/>
    <property type="molecule type" value="Genomic_DNA"/>
</dbReference>
<dbReference type="InterPro" id="IPR046675">
    <property type="entry name" value="DUF6545"/>
</dbReference>
<feature type="domain" description="DUF6545" evidence="3">
    <location>
        <begin position="35"/>
        <end position="165"/>
    </location>
</feature>
<reference evidence="4 5" key="1">
    <citation type="submission" date="2024-06" db="EMBL/GenBank/DDBJ databases">
        <title>The Natural Products Discovery Center: Release of the First 8490 Sequenced Strains for Exploring Actinobacteria Biosynthetic Diversity.</title>
        <authorList>
            <person name="Kalkreuter E."/>
            <person name="Kautsar S.A."/>
            <person name="Yang D."/>
            <person name="Bader C.D."/>
            <person name="Teijaro C.N."/>
            <person name="Fluegel L."/>
            <person name="Davis C.M."/>
            <person name="Simpson J.R."/>
            <person name="Lauterbach L."/>
            <person name="Steele A.D."/>
            <person name="Gui C."/>
            <person name="Meng S."/>
            <person name="Li G."/>
            <person name="Viehrig K."/>
            <person name="Ye F."/>
            <person name="Su P."/>
            <person name="Kiefer A.F."/>
            <person name="Nichols A."/>
            <person name="Cepeda A.J."/>
            <person name="Yan W."/>
            <person name="Fan B."/>
            <person name="Jiang Y."/>
            <person name="Adhikari A."/>
            <person name="Zheng C.-J."/>
            <person name="Schuster L."/>
            <person name="Cowan T.M."/>
            <person name="Smanski M.J."/>
            <person name="Chevrette M.G."/>
            <person name="De Carvalho L.P.S."/>
            <person name="Shen B."/>
        </authorList>
    </citation>
    <scope>NUCLEOTIDE SEQUENCE [LARGE SCALE GENOMIC DNA]</scope>
    <source>
        <strain evidence="4 5">NPDC000634</strain>
    </source>
</reference>
<sequence>WSALGTTVSPAAAGLGALLTSVGILVPLAGPRLAEWLRSWRTYTRLEPLERELDDLLTRCALRLPRPRWSSPTTRLVWRQTSIHNALSYLDASFDPALYERTRGAALEATGDKEHAEAAAWAAVITSAVRGPWEPGRRPAPHGHPEGRPGDRVPGPAVLVRIAAELETAGAPSGHVRGGTTPSGAV</sequence>
<evidence type="ECO:0000259" key="3">
    <source>
        <dbReference type="Pfam" id="PF20182"/>
    </source>
</evidence>
<keyword evidence="2" id="KW-0472">Membrane</keyword>
<keyword evidence="5" id="KW-1185">Reference proteome</keyword>
<organism evidence="4 5">
    <name type="scientific">Streptomyces carpinensis</name>
    <dbReference type="NCBI Taxonomy" id="66369"/>
    <lineage>
        <taxon>Bacteria</taxon>
        <taxon>Bacillati</taxon>
        <taxon>Actinomycetota</taxon>
        <taxon>Actinomycetes</taxon>
        <taxon>Kitasatosporales</taxon>
        <taxon>Streptomycetaceae</taxon>
        <taxon>Streptomyces</taxon>
    </lineage>
</organism>
<comment type="caution">
    <text evidence="4">The sequence shown here is derived from an EMBL/GenBank/DDBJ whole genome shotgun (WGS) entry which is preliminary data.</text>
</comment>
<keyword evidence="2" id="KW-1133">Transmembrane helix</keyword>
<dbReference type="Pfam" id="PF20182">
    <property type="entry name" value="DUF6545"/>
    <property type="match status" value="1"/>
</dbReference>
<accession>A0ABV1WJR8</accession>
<name>A0ABV1WJR8_9ACTN</name>